<evidence type="ECO:0000256" key="1">
    <source>
        <dbReference type="ARBA" id="ARBA00022723"/>
    </source>
</evidence>
<dbReference type="Pfam" id="PF13378">
    <property type="entry name" value="MR_MLE_C"/>
    <property type="match status" value="1"/>
</dbReference>
<dbReference type="AlphaFoldDB" id="A0A940N448"/>
<reference evidence="3" key="1">
    <citation type="submission" date="2021-03" db="EMBL/GenBank/DDBJ databases">
        <authorList>
            <person name="So Y."/>
        </authorList>
    </citation>
    <scope>NUCLEOTIDE SEQUENCE</scope>
    <source>
        <strain evidence="3">SG15</strain>
    </source>
</reference>
<proteinExistence type="predicted"/>
<dbReference type="InterPro" id="IPR013342">
    <property type="entry name" value="Mandelate_racemase_C"/>
</dbReference>
<sequence>MPRRILIERRELTYAGGLVLHTATSGAVPVLRELRLLAERDSGLEAVGASRTNIAYLSGIAAEVVEEAVLEVAAGLDWSAPWEALLPGIDARHPDLPAPARMLFEMAAADARARQAGLPLWRWLGGEGGAETPPTDTNQTLFWQDETAMLARAGEYAARGFLQLKLRIGIAGFEEDLARFRRLRERLGPAARLSVDANGCWDASSAPEHLRALAALGAEYVEQPLPASDWAAAADLARGSPVPLMLDESLSSPAAIARMAREGTAQLAHLKLAKLGGLDRMMTAGRLLGAAGIGVMVGQMNEGVVSTLAAAHAAIALGAPLRELYGSDGLRQDPALPAPSYGDGLLHLPQGPGLGIAHHKAGPDILWETTAP</sequence>
<dbReference type="InterPro" id="IPR029065">
    <property type="entry name" value="Enolase_C-like"/>
</dbReference>
<evidence type="ECO:0000259" key="2">
    <source>
        <dbReference type="SMART" id="SM00922"/>
    </source>
</evidence>
<protein>
    <recommendedName>
        <fullName evidence="2">Mandelate racemase/muconate lactonizing enzyme C-terminal domain-containing protein</fullName>
    </recommendedName>
</protein>
<dbReference type="Proteomes" id="UP000677537">
    <property type="component" value="Unassembled WGS sequence"/>
</dbReference>
<dbReference type="InterPro" id="IPR018110">
    <property type="entry name" value="Mandel_Rmase/mucon_lact_enz_CS"/>
</dbReference>
<dbReference type="GO" id="GO:0009063">
    <property type="term" value="P:amino acid catabolic process"/>
    <property type="evidence" value="ECO:0007669"/>
    <property type="project" value="InterPro"/>
</dbReference>
<dbReference type="SUPFAM" id="SSF54826">
    <property type="entry name" value="Enolase N-terminal domain-like"/>
    <property type="match status" value="1"/>
</dbReference>
<dbReference type="SUPFAM" id="SSF51604">
    <property type="entry name" value="Enolase C-terminal domain-like"/>
    <property type="match status" value="1"/>
</dbReference>
<dbReference type="SFLD" id="SFLDS00001">
    <property type="entry name" value="Enolase"/>
    <property type="match status" value="1"/>
</dbReference>
<keyword evidence="1" id="KW-0479">Metal-binding</keyword>
<dbReference type="PROSITE" id="PS00909">
    <property type="entry name" value="MR_MLE_2"/>
    <property type="match status" value="1"/>
</dbReference>
<dbReference type="PANTHER" id="PTHR48073">
    <property type="entry name" value="O-SUCCINYLBENZOATE SYNTHASE-RELATED"/>
    <property type="match status" value="1"/>
</dbReference>
<gene>
    <name evidence="3" type="ORF">J5Y10_26385</name>
</gene>
<dbReference type="InterPro" id="IPR036849">
    <property type="entry name" value="Enolase-like_C_sf"/>
</dbReference>
<dbReference type="Gene3D" id="3.20.20.120">
    <property type="entry name" value="Enolase-like C-terminal domain"/>
    <property type="match status" value="1"/>
</dbReference>
<comment type="caution">
    <text evidence="3">The sequence shown here is derived from an EMBL/GenBank/DDBJ whole genome shotgun (WGS) entry which is preliminary data.</text>
</comment>
<evidence type="ECO:0000313" key="4">
    <source>
        <dbReference type="Proteomes" id="UP000677537"/>
    </source>
</evidence>
<dbReference type="InterPro" id="IPR029017">
    <property type="entry name" value="Enolase-like_N"/>
</dbReference>
<dbReference type="GO" id="GO:0000287">
    <property type="term" value="F:magnesium ion binding"/>
    <property type="evidence" value="ECO:0007669"/>
    <property type="project" value="UniProtKB-ARBA"/>
</dbReference>
<keyword evidence="4" id="KW-1185">Reference proteome</keyword>
<dbReference type="GO" id="GO:0003824">
    <property type="term" value="F:catalytic activity"/>
    <property type="evidence" value="ECO:0007669"/>
    <property type="project" value="UniProtKB-ARBA"/>
</dbReference>
<name>A0A940N448_9PROT</name>
<dbReference type="RefSeq" id="WP_209377129.1">
    <property type="nucleotide sequence ID" value="NZ_JAGIZA010000035.1"/>
</dbReference>
<dbReference type="Gene3D" id="3.30.390.10">
    <property type="entry name" value="Enolase-like, N-terminal domain"/>
    <property type="match status" value="1"/>
</dbReference>
<feature type="domain" description="Mandelate racemase/muconate lactonizing enzyme C-terminal" evidence="2">
    <location>
        <begin position="146"/>
        <end position="243"/>
    </location>
</feature>
<dbReference type="SMART" id="SM00922">
    <property type="entry name" value="MR_MLE"/>
    <property type="match status" value="1"/>
</dbReference>
<accession>A0A940N448</accession>
<evidence type="ECO:0000313" key="3">
    <source>
        <dbReference type="EMBL" id="MBP0496337.1"/>
    </source>
</evidence>
<dbReference type="PANTHER" id="PTHR48073:SF2">
    <property type="entry name" value="O-SUCCINYLBENZOATE SYNTHASE"/>
    <property type="match status" value="1"/>
</dbReference>
<organism evidence="3 4">
    <name type="scientific">Roseomonas indoligenes</name>
    <dbReference type="NCBI Taxonomy" id="2820811"/>
    <lineage>
        <taxon>Bacteria</taxon>
        <taxon>Pseudomonadati</taxon>
        <taxon>Pseudomonadota</taxon>
        <taxon>Alphaproteobacteria</taxon>
        <taxon>Acetobacterales</taxon>
        <taxon>Roseomonadaceae</taxon>
        <taxon>Roseomonas</taxon>
    </lineage>
</organism>
<dbReference type="EMBL" id="JAGIZA010000035">
    <property type="protein sequence ID" value="MBP0496337.1"/>
    <property type="molecule type" value="Genomic_DNA"/>
</dbReference>